<organism evidence="4 5">
    <name type="scientific">Denticeps clupeoides</name>
    <name type="common">denticle herring</name>
    <dbReference type="NCBI Taxonomy" id="299321"/>
    <lineage>
        <taxon>Eukaryota</taxon>
        <taxon>Metazoa</taxon>
        <taxon>Chordata</taxon>
        <taxon>Craniata</taxon>
        <taxon>Vertebrata</taxon>
        <taxon>Euteleostomi</taxon>
        <taxon>Actinopterygii</taxon>
        <taxon>Neopterygii</taxon>
        <taxon>Teleostei</taxon>
        <taxon>Clupei</taxon>
        <taxon>Clupeiformes</taxon>
        <taxon>Denticipitoidei</taxon>
        <taxon>Denticipitidae</taxon>
        <taxon>Denticeps</taxon>
    </lineage>
</organism>
<dbReference type="InterPro" id="IPR011009">
    <property type="entry name" value="Kinase-like_dom_sf"/>
</dbReference>
<feature type="domain" description="Protein kinase" evidence="3">
    <location>
        <begin position="32"/>
        <end position="327"/>
    </location>
</feature>
<dbReference type="InterPro" id="IPR000719">
    <property type="entry name" value="Prot_kinase_dom"/>
</dbReference>
<dbReference type="CDD" id="cd14011">
    <property type="entry name" value="PK_SCY1_like"/>
    <property type="match status" value="1"/>
</dbReference>
<dbReference type="PROSITE" id="PS50011">
    <property type="entry name" value="PROTEIN_KINASE_DOM"/>
    <property type="match status" value="1"/>
</dbReference>
<accession>A0AAY4DSN8</accession>
<dbReference type="PANTHER" id="PTHR12984:SF6">
    <property type="entry name" value="SCY1-LIKE PROTEIN 2"/>
    <property type="match status" value="1"/>
</dbReference>
<dbReference type="Gene3D" id="1.10.510.10">
    <property type="entry name" value="Transferase(Phosphotransferase) domain 1"/>
    <property type="match status" value="1"/>
</dbReference>
<dbReference type="FunFam" id="3.30.200.20:FF:000179">
    <property type="entry name" value="SCY1 like pseudokinase 2"/>
    <property type="match status" value="1"/>
</dbReference>
<dbReference type="InterPro" id="IPR016024">
    <property type="entry name" value="ARM-type_fold"/>
</dbReference>
<dbReference type="SMART" id="SM00220">
    <property type="entry name" value="S_TKc"/>
    <property type="match status" value="1"/>
</dbReference>
<reference evidence="4" key="2">
    <citation type="submission" date="2025-08" db="UniProtKB">
        <authorList>
            <consortium name="Ensembl"/>
        </authorList>
    </citation>
    <scope>IDENTIFICATION</scope>
</reference>
<dbReference type="AlphaFoldDB" id="A0AAY4DSN8"/>
<dbReference type="FunFam" id="1.25.10.10:FF:000189">
    <property type="entry name" value="SCY1-like pseudokinase 2"/>
    <property type="match status" value="1"/>
</dbReference>
<proteinExistence type="inferred from homology"/>
<dbReference type="InterPro" id="IPR011989">
    <property type="entry name" value="ARM-like"/>
</dbReference>
<dbReference type="Proteomes" id="UP000694580">
    <property type="component" value="Chromosome 15"/>
</dbReference>
<sequence>MESMLNKLKSTVTKVTADVTSAVMGNPVTREFEVGRHIASGGPGMSWRIYNGTKKSTKQEVAVFVFDKKVTDKYQKFEKDLIIDSLKKGVQQLTRLRHPRLLTVQHPLEESRDCLAFCTEPVFASLANVLGQWDNLPSPVPTEIKDYKLYDVETKYGLLQISEGLSFLHSGVKMVHGNLSPENIILNKSGSWKIMGFDFSISSSNPSEAEPKYVCKEWDPNLPPLCLPNPEYVAPEYILSVSCDSASDMYSLGVVVHAVFNEGKPVFQVNKQDIYKSFSRQLDQLSRLSPGVLSKIPEEVREHAKMLLSVTANVRPDADQLTKIPFFDDVGAVTLQYFDSLFQRDNLQKSQFYKGLPKVLPKLPKRVVVNRILPALTSEFVNPDMVPFVLPNVLLIAEECTKDEFVRLILPDLTPVFKQQEPVQILLIFLQKMDLLLTKTPPEDIKNSVLPMVYRALEAPSIQIQELCLNIIPTFANLIDYPSMKNALIPRIKAACLQTSSLAVRVNSLVCLGKILEYLDKWFVIDEILPFLQQIPSREPAVLMGVLGIYKCTFTHKKLGIPKEHLAGKSLPHLVSLSIDNNLNLSQFNSFMAVIRDMLNRMEVSLTLEEKQRLAKEQEQAAKLRNQQPLAPQSVKPPATNTQTKDLTSSLLNNMTSLSNLSMNSGPRMGPIQGSTIPSSFPTVAPMGGKSTMSNGFNTGFHSGGMAMGMHPTNPNMYGGMPTTTSTPNFSTVAQNQTQSAKAPDMSALDSLFTSNKPKVSLNQMGSMPASGTTAPSPWLSQFGTPQAPQTSTIQAAPMGGFGMQANPFFNPQNFGQPATVAPAPPTGMVKHSTSVNKDLKDLFG</sequence>
<dbReference type="Gene3D" id="3.30.200.20">
    <property type="entry name" value="Phosphorylase Kinase, domain 1"/>
    <property type="match status" value="1"/>
</dbReference>
<reference evidence="4" key="3">
    <citation type="submission" date="2025-09" db="UniProtKB">
        <authorList>
            <consortium name="Ensembl"/>
        </authorList>
    </citation>
    <scope>IDENTIFICATION</scope>
</reference>
<dbReference type="Pfam" id="PF00069">
    <property type="entry name" value="Pkinase"/>
    <property type="match status" value="1"/>
</dbReference>
<dbReference type="Ensembl" id="ENSDCDT00010058586.1">
    <property type="protein sequence ID" value="ENSDCDP00010048254.1"/>
    <property type="gene ID" value="ENSDCDG00010029090.1"/>
</dbReference>
<feature type="region of interest" description="Disordered" evidence="2">
    <location>
        <begin position="617"/>
        <end position="645"/>
    </location>
</feature>
<evidence type="ECO:0000313" key="5">
    <source>
        <dbReference type="Proteomes" id="UP000694580"/>
    </source>
</evidence>
<dbReference type="GeneTree" id="ENSGT00880000138031"/>
<reference evidence="4 5" key="1">
    <citation type="submission" date="2020-06" db="EMBL/GenBank/DDBJ databases">
        <authorList>
            <consortium name="Wellcome Sanger Institute Data Sharing"/>
        </authorList>
    </citation>
    <scope>NUCLEOTIDE SEQUENCE [LARGE SCALE GENOMIC DNA]</scope>
</reference>
<dbReference type="GO" id="GO:0004672">
    <property type="term" value="F:protein kinase activity"/>
    <property type="evidence" value="ECO:0007669"/>
    <property type="project" value="InterPro"/>
</dbReference>
<dbReference type="Gene3D" id="1.25.10.10">
    <property type="entry name" value="Leucine-rich Repeat Variant"/>
    <property type="match status" value="1"/>
</dbReference>
<dbReference type="PANTHER" id="PTHR12984">
    <property type="entry name" value="SCY1-RELATED S/T PROTEIN KINASE-LIKE"/>
    <property type="match status" value="1"/>
</dbReference>
<keyword evidence="5" id="KW-1185">Reference proteome</keyword>
<dbReference type="SUPFAM" id="SSF48371">
    <property type="entry name" value="ARM repeat"/>
    <property type="match status" value="1"/>
</dbReference>
<feature type="region of interest" description="Disordered" evidence="2">
    <location>
        <begin position="817"/>
        <end position="845"/>
    </location>
</feature>
<dbReference type="InterPro" id="IPR051177">
    <property type="entry name" value="CIK-Related_Protein"/>
</dbReference>
<evidence type="ECO:0000259" key="3">
    <source>
        <dbReference type="PROSITE" id="PS50011"/>
    </source>
</evidence>
<protein>
    <recommendedName>
        <fullName evidence="3">Protein kinase domain-containing protein</fullName>
    </recommendedName>
</protein>
<dbReference type="SUPFAM" id="SSF56112">
    <property type="entry name" value="Protein kinase-like (PK-like)"/>
    <property type="match status" value="1"/>
</dbReference>
<evidence type="ECO:0000256" key="2">
    <source>
        <dbReference type="SAM" id="MobiDB-lite"/>
    </source>
</evidence>
<comment type="similarity">
    <text evidence="1">Belongs to the protein kinase superfamily.</text>
</comment>
<evidence type="ECO:0000256" key="1">
    <source>
        <dbReference type="ARBA" id="ARBA00038349"/>
    </source>
</evidence>
<dbReference type="GO" id="GO:0005524">
    <property type="term" value="F:ATP binding"/>
    <property type="evidence" value="ECO:0007669"/>
    <property type="project" value="InterPro"/>
</dbReference>
<name>A0AAY4DSN8_9TELE</name>
<gene>
    <name evidence="4" type="primary">SCYL2</name>
</gene>
<evidence type="ECO:0000313" key="4">
    <source>
        <dbReference type="Ensembl" id="ENSDCDP00010048254.1"/>
    </source>
</evidence>